<feature type="region of interest" description="Disordered" evidence="1">
    <location>
        <begin position="1"/>
        <end position="63"/>
    </location>
</feature>
<organism evidence="3">
    <name type="scientific">Strongyloides stercoralis</name>
    <name type="common">Threadworm</name>
    <dbReference type="NCBI Taxonomy" id="6248"/>
    <lineage>
        <taxon>Eukaryota</taxon>
        <taxon>Metazoa</taxon>
        <taxon>Ecdysozoa</taxon>
        <taxon>Nematoda</taxon>
        <taxon>Chromadorea</taxon>
        <taxon>Rhabditida</taxon>
        <taxon>Tylenchina</taxon>
        <taxon>Panagrolaimomorpha</taxon>
        <taxon>Strongyloidoidea</taxon>
        <taxon>Strongyloididae</taxon>
        <taxon>Strongyloides</taxon>
    </lineage>
</organism>
<accession>A0A0K0DZG5</accession>
<dbReference type="Proteomes" id="UP000035681">
    <property type="component" value="Unplaced"/>
</dbReference>
<evidence type="ECO:0000313" key="2">
    <source>
        <dbReference type="Proteomes" id="UP000035681"/>
    </source>
</evidence>
<dbReference type="AlphaFoldDB" id="A0A0K0DZG5"/>
<keyword evidence="2" id="KW-1185">Reference proteome</keyword>
<dbReference type="WBParaSite" id="SSTP_0000262700.1">
    <property type="protein sequence ID" value="SSTP_0000262700.1"/>
    <property type="gene ID" value="SSTP_0000262700"/>
</dbReference>
<feature type="region of interest" description="Disordered" evidence="1">
    <location>
        <begin position="807"/>
        <end position="862"/>
    </location>
</feature>
<name>A0A0K0DZG5_STRER</name>
<feature type="compositionally biased region" description="Polar residues" evidence="1">
    <location>
        <begin position="807"/>
        <end position="834"/>
    </location>
</feature>
<dbReference type="WBParaSite" id="TCONS_00014190.p1">
    <property type="protein sequence ID" value="TCONS_00014190.p1"/>
    <property type="gene ID" value="XLOC_009399"/>
</dbReference>
<evidence type="ECO:0000313" key="3">
    <source>
        <dbReference type="WBParaSite" id="SSTP_0000262700.1"/>
    </source>
</evidence>
<feature type="compositionally biased region" description="Polar residues" evidence="1">
    <location>
        <begin position="392"/>
        <end position="401"/>
    </location>
</feature>
<sequence length="862" mass="96976">MWNSGSNSDQPNTGNGFNAGSFSNLSQKSSSWNQGVVGSQNEPLPLQTTNSKFNGSGWMKQNMDQGQQLNSDFQKTQSGTTQRNGSISSQNTWNMAINNNWTKGSTIGSYADHVKKNIVTGNPNTPFNHRVGQMQRLDMNPALYDPSPSWNAGKVNQDSPWDVIHVNENTSNTWNQNTGNVEYGRSNTTKNQASMMGHWNKAATNNNKNNSEPSPDMVWQNPHSEEYKKHIPDNGTNLWGKPDDFLHIKHWVIKTGDPFFEQQDVESYCIEDWNKVEFKGIKDAVIGSHFYKKVPEEGTVVESEKVKKEMVIPNDWSEETHESLQQNRSNINNKSNISPVFGKDDTKFINSEATLEAQFNDLNTGSDINIKTGNTGQGQTGGLQIETKDNNRVSQTISNSQSPNDVNNDKSNNSPSSLSKSRLYQWKNGTAAKGDFDSVGTIRGGNGLGIDNNNKQILNQQLFEFLPSEASQLPFDLNNTFPNSVNNFTGFGNFMNNVDIGNAFANQFAGPSGIPCVPNIPSNQMHSQRIPREVSQNNILPARNENQNQIKDNQHSEIMQRIQFATAYAQANKLRDPHQIFSMIFMNKENSAIWNMIVGRLYMSMEFHHIFNSNCQMNLWPIFQRLHICPLWIAVQHIEVPELQIKTIIKNWGDILYFSVKIPHFTVFKVTSPLVHSLRSFRNEIINRYPTTSLSLLNDDGMKVVVDILSQKRTPYVTDPQSAPVQIPIQIPQQMQQTLIQSSYTDFIGMMNPINTGNPLQNMNESINFSNMPWSTSDCSQEGNQWSSSSSSLFNRNSFWGQNTHQWQGNDNNSNIPWSTSDNTPNTSSWNTNMGGFGSIHNEGSQSSFNNTFNSGNSNHPF</sequence>
<feature type="region of interest" description="Disordered" evidence="1">
    <location>
        <begin position="364"/>
        <end position="420"/>
    </location>
</feature>
<protein>
    <submittedName>
        <fullName evidence="3">Protein transport protein sec16</fullName>
    </submittedName>
</protein>
<feature type="compositionally biased region" description="Low complexity" evidence="1">
    <location>
        <begin position="402"/>
        <end position="420"/>
    </location>
</feature>
<evidence type="ECO:0000256" key="1">
    <source>
        <dbReference type="SAM" id="MobiDB-lite"/>
    </source>
</evidence>
<feature type="compositionally biased region" description="Polar residues" evidence="1">
    <location>
        <begin position="1"/>
        <end position="54"/>
    </location>
</feature>
<reference evidence="3" key="1">
    <citation type="submission" date="2015-08" db="UniProtKB">
        <authorList>
            <consortium name="WormBaseParasite"/>
        </authorList>
    </citation>
    <scope>IDENTIFICATION</scope>
</reference>
<feature type="compositionally biased region" description="Low complexity" evidence="1">
    <location>
        <begin position="844"/>
        <end position="862"/>
    </location>
</feature>
<proteinExistence type="predicted"/>